<dbReference type="Gene3D" id="2.60.40.760">
    <property type="entry name" value="Expansin, cellulose-binding-like domain"/>
    <property type="match status" value="1"/>
</dbReference>
<dbReference type="InterPro" id="IPR007118">
    <property type="entry name" value="Expan_Lol_pI"/>
</dbReference>
<dbReference type="EnsemblPlants" id="LPERR04G04680.1">
    <property type="protein sequence ID" value="LPERR04G04680.1"/>
    <property type="gene ID" value="LPERR04G04680"/>
</dbReference>
<dbReference type="Pfam" id="PF01357">
    <property type="entry name" value="Expansin_C"/>
    <property type="match status" value="1"/>
</dbReference>
<reference evidence="9" key="3">
    <citation type="submission" date="2015-04" db="UniProtKB">
        <authorList>
            <consortium name="EnsemblPlants"/>
        </authorList>
    </citation>
    <scope>IDENTIFICATION</scope>
</reference>
<accession>A0A0D9W3C2</accession>
<evidence type="ECO:0000259" key="7">
    <source>
        <dbReference type="PROSITE" id="PS50842"/>
    </source>
</evidence>
<dbReference type="InterPro" id="IPR036749">
    <property type="entry name" value="Expansin_CBD_sf"/>
</dbReference>
<reference evidence="9 10" key="1">
    <citation type="submission" date="2012-08" db="EMBL/GenBank/DDBJ databases">
        <title>Oryza genome evolution.</title>
        <authorList>
            <person name="Wing R.A."/>
        </authorList>
    </citation>
    <scope>NUCLEOTIDE SEQUENCE</scope>
</reference>
<evidence type="ECO:0000256" key="5">
    <source>
        <dbReference type="ARBA" id="ARBA00023136"/>
    </source>
</evidence>
<comment type="similarity">
    <text evidence="1 6">Belongs to the expansin family. Expansin A subfamily.</text>
</comment>
<reference evidence="10" key="2">
    <citation type="submission" date="2013-12" db="EMBL/GenBank/DDBJ databases">
        <authorList>
            <person name="Yu Y."/>
            <person name="Lee S."/>
            <person name="de Baynast K."/>
            <person name="Wissotski M."/>
            <person name="Liu L."/>
            <person name="Talag J."/>
            <person name="Goicoechea J."/>
            <person name="Angelova A."/>
            <person name="Jetty R."/>
            <person name="Kudrna D."/>
            <person name="Golser W."/>
            <person name="Rivera L."/>
            <person name="Zhang J."/>
            <person name="Wing R."/>
        </authorList>
    </citation>
    <scope>NUCLEOTIDE SEQUENCE</scope>
</reference>
<sequence>MRNIFLQLLLAVVAALCFSPARSDWLSGTATFYGGADGSGTMGGACGYRNLYDQGYGINNTALSTALFNDGASCGQCYLIMCDNSRAPGWCKVGTAITVSATNLCPPNWDLPSDNGGWCNPPRPHSDMSHPAWENIGGEVLEVRRSEVHNQRVQLLRAGASDEHGRERVSRLHVSERIQHRWIQMTRNWGANWQCLAGLAGQALSFSVTSTGGQNIVFDNAVPAGWSFGQTFSTYHQFDY</sequence>
<feature type="signal peptide" evidence="6">
    <location>
        <begin position="1"/>
        <end position="23"/>
    </location>
</feature>
<proteinExistence type="inferred from homology"/>
<dbReference type="PROSITE" id="PS50843">
    <property type="entry name" value="EXPANSIN_CBD"/>
    <property type="match status" value="1"/>
</dbReference>
<evidence type="ECO:0000256" key="1">
    <source>
        <dbReference type="ARBA" id="ARBA00005392"/>
    </source>
</evidence>
<evidence type="ECO:0000256" key="6">
    <source>
        <dbReference type="RuleBase" id="RU365023"/>
    </source>
</evidence>
<keyword evidence="10" id="KW-1185">Reference proteome</keyword>
<dbReference type="Proteomes" id="UP000032180">
    <property type="component" value="Chromosome 4"/>
</dbReference>
<dbReference type="AlphaFoldDB" id="A0A0D9W3C2"/>
<dbReference type="InterPro" id="IPR007112">
    <property type="entry name" value="Expansin/allergen_DPBB_dom"/>
</dbReference>
<dbReference type="InterPro" id="IPR009009">
    <property type="entry name" value="RlpA-like_DPBB"/>
</dbReference>
<keyword evidence="5" id="KW-0472">Membrane</keyword>
<evidence type="ECO:0000256" key="3">
    <source>
        <dbReference type="ARBA" id="ARBA00022525"/>
    </source>
</evidence>
<evidence type="ECO:0000256" key="4">
    <source>
        <dbReference type="ARBA" id="ARBA00022729"/>
    </source>
</evidence>
<dbReference type="InterPro" id="IPR036908">
    <property type="entry name" value="RlpA-like_sf"/>
</dbReference>
<keyword evidence="2 6" id="KW-0134">Cell wall</keyword>
<dbReference type="CDD" id="cd22274">
    <property type="entry name" value="DPBB_EXPA_N"/>
    <property type="match status" value="1"/>
</dbReference>
<evidence type="ECO:0000256" key="2">
    <source>
        <dbReference type="ARBA" id="ARBA00022512"/>
    </source>
</evidence>
<keyword evidence="6" id="KW-0961">Cell wall biogenesis/degradation</keyword>
<feature type="domain" description="Expansin-like EG45" evidence="7">
    <location>
        <begin position="43"/>
        <end position="160"/>
    </location>
</feature>
<dbReference type="PROSITE" id="PS50842">
    <property type="entry name" value="EXPANSIN_EG45"/>
    <property type="match status" value="1"/>
</dbReference>
<dbReference type="HOGENOM" id="CLU_027462_0_3_1"/>
<evidence type="ECO:0000259" key="8">
    <source>
        <dbReference type="PROSITE" id="PS50843"/>
    </source>
</evidence>
<comment type="function">
    <text evidence="6">Causes loosening and extension of plant cell walls by disrupting non-covalent bonding between cellulose microfibrils and matrix glucans. No enzymatic activity has been found.</text>
</comment>
<dbReference type="SMART" id="SM00837">
    <property type="entry name" value="DPBB_1"/>
    <property type="match status" value="1"/>
</dbReference>
<dbReference type="GO" id="GO:0016020">
    <property type="term" value="C:membrane"/>
    <property type="evidence" value="ECO:0007669"/>
    <property type="project" value="UniProtKB-SubCell"/>
</dbReference>
<dbReference type="SUPFAM" id="SSF49590">
    <property type="entry name" value="PHL pollen allergen"/>
    <property type="match status" value="1"/>
</dbReference>
<dbReference type="STRING" id="77586.A0A0D9W3C2"/>
<feature type="chain" id="PRO_5015211553" description="Expansin" evidence="6">
    <location>
        <begin position="24"/>
        <end position="240"/>
    </location>
</feature>
<dbReference type="PRINTS" id="PR01226">
    <property type="entry name" value="EXPANSIN"/>
</dbReference>
<dbReference type="InterPro" id="IPR002963">
    <property type="entry name" value="Expansin"/>
</dbReference>
<feature type="domain" description="Expansin-like CBD" evidence="8">
    <location>
        <begin position="165"/>
        <end position="234"/>
    </location>
</feature>
<evidence type="ECO:0000313" key="10">
    <source>
        <dbReference type="Proteomes" id="UP000032180"/>
    </source>
</evidence>
<protein>
    <recommendedName>
        <fullName evidence="6">Expansin</fullName>
    </recommendedName>
</protein>
<dbReference type="PRINTS" id="PR01225">
    <property type="entry name" value="EXPANSNFAMLY"/>
</dbReference>
<dbReference type="Gene3D" id="2.40.40.10">
    <property type="entry name" value="RlpA-like domain"/>
    <property type="match status" value="1"/>
</dbReference>
<keyword evidence="4 6" id="KW-0732">Signal</keyword>
<comment type="subcellular location">
    <subcellularLocation>
        <location evidence="6">Secreted</location>
        <location evidence="6">Cell wall</location>
    </subcellularLocation>
    <subcellularLocation>
        <location evidence="6">Membrane</location>
        <topology evidence="6">Peripheral membrane protein</topology>
    </subcellularLocation>
</comment>
<dbReference type="SUPFAM" id="SSF50685">
    <property type="entry name" value="Barwin-like endoglucanases"/>
    <property type="match status" value="1"/>
</dbReference>
<dbReference type="Gramene" id="LPERR04G04680.1">
    <property type="protein sequence ID" value="LPERR04G04680.1"/>
    <property type="gene ID" value="LPERR04G04680"/>
</dbReference>
<dbReference type="InterPro" id="IPR007117">
    <property type="entry name" value="Expansin_CBD"/>
</dbReference>
<keyword evidence="3 6" id="KW-0964">Secreted</keyword>
<dbReference type="Pfam" id="PF03330">
    <property type="entry name" value="DPBB_1"/>
    <property type="match status" value="1"/>
</dbReference>
<dbReference type="GO" id="GO:0009664">
    <property type="term" value="P:plant-type cell wall organization"/>
    <property type="evidence" value="ECO:0007669"/>
    <property type="project" value="InterPro"/>
</dbReference>
<dbReference type="GO" id="GO:0005576">
    <property type="term" value="C:extracellular region"/>
    <property type="evidence" value="ECO:0007669"/>
    <property type="project" value="InterPro"/>
</dbReference>
<organism evidence="9 10">
    <name type="scientific">Leersia perrieri</name>
    <dbReference type="NCBI Taxonomy" id="77586"/>
    <lineage>
        <taxon>Eukaryota</taxon>
        <taxon>Viridiplantae</taxon>
        <taxon>Streptophyta</taxon>
        <taxon>Embryophyta</taxon>
        <taxon>Tracheophyta</taxon>
        <taxon>Spermatophyta</taxon>
        <taxon>Magnoliopsida</taxon>
        <taxon>Liliopsida</taxon>
        <taxon>Poales</taxon>
        <taxon>Poaceae</taxon>
        <taxon>BOP clade</taxon>
        <taxon>Oryzoideae</taxon>
        <taxon>Oryzeae</taxon>
        <taxon>Oryzinae</taxon>
        <taxon>Leersia</taxon>
    </lineage>
</organism>
<evidence type="ECO:0000313" key="9">
    <source>
        <dbReference type="EnsemblPlants" id="LPERR04G04680.1"/>
    </source>
</evidence>
<name>A0A0D9W3C2_9ORYZ</name>
<dbReference type="PANTHER" id="PTHR31867">
    <property type="entry name" value="EXPANSIN-A15"/>
    <property type="match status" value="1"/>
</dbReference>